<dbReference type="OMA" id="ICCSSPF"/>
<feature type="transmembrane region" description="Helical" evidence="10">
    <location>
        <begin position="111"/>
        <end position="136"/>
    </location>
</feature>
<dbReference type="EMBL" id="JAPWDV010000002">
    <property type="protein sequence ID" value="KAJ6218888.1"/>
    <property type="molecule type" value="Genomic_DNA"/>
</dbReference>
<comment type="caution">
    <text evidence="12">The sequence shown here is derived from an EMBL/GenBank/DDBJ whole genome shotgun (WGS) entry which is preliminary data.</text>
</comment>
<evidence type="ECO:0000256" key="5">
    <source>
        <dbReference type="ARBA" id="ARBA00022989"/>
    </source>
</evidence>
<dbReference type="GO" id="GO:0005886">
    <property type="term" value="C:plasma membrane"/>
    <property type="evidence" value="ECO:0007669"/>
    <property type="project" value="UniProtKB-SubCell"/>
</dbReference>
<reference evidence="12" key="1">
    <citation type="submission" date="2022-12" db="EMBL/GenBank/DDBJ databases">
        <title>Genome assemblies of Blomia tropicalis.</title>
        <authorList>
            <person name="Cui Y."/>
        </authorList>
    </citation>
    <scope>NUCLEOTIDE SEQUENCE</scope>
    <source>
        <tissue evidence="12">Adult mites</tissue>
    </source>
</reference>
<dbReference type="InterPro" id="IPR000276">
    <property type="entry name" value="GPCR_Rhodpsn"/>
</dbReference>
<dbReference type="GO" id="GO:0042277">
    <property type="term" value="F:peptide binding"/>
    <property type="evidence" value="ECO:0007669"/>
    <property type="project" value="TreeGrafter"/>
</dbReference>
<protein>
    <recommendedName>
        <fullName evidence="11">G-protein coupled receptors family 1 profile domain-containing protein</fullName>
    </recommendedName>
</protein>
<gene>
    <name evidence="12" type="ORF">RDWZM_004700</name>
</gene>
<feature type="compositionally biased region" description="Low complexity" evidence="9">
    <location>
        <begin position="51"/>
        <end position="65"/>
    </location>
</feature>
<feature type="transmembrane region" description="Helical" evidence="10">
    <location>
        <begin position="78"/>
        <end position="99"/>
    </location>
</feature>
<feature type="transmembrane region" description="Helical" evidence="10">
    <location>
        <begin position="194"/>
        <end position="217"/>
    </location>
</feature>
<comment type="similarity">
    <text evidence="2 8">Belongs to the G-protein coupled receptor 1 family.</text>
</comment>
<dbReference type="PANTHER" id="PTHR24241:SF161">
    <property type="entry name" value="G-PROTEIN COUPLED RECEPTORS FAMILY 1 PROFILE DOMAIN-CONTAINING PROTEIN"/>
    <property type="match status" value="1"/>
</dbReference>
<evidence type="ECO:0000256" key="7">
    <source>
        <dbReference type="ARBA" id="ARBA00023170"/>
    </source>
</evidence>
<dbReference type="AlphaFoldDB" id="A0A9Q0RK85"/>
<keyword evidence="8" id="KW-0297">G-protein coupled receptor</keyword>
<feature type="domain" description="G-protein coupled receptors family 1 profile" evidence="11">
    <location>
        <begin position="91"/>
        <end position="613"/>
    </location>
</feature>
<evidence type="ECO:0000256" key="3">
    <source>
        <dbReference type="ARBA" id="ARBA00022475"/>
    </source>
</evidence>
<keyword evidence="5 10" id="KW-1133">Transmembrane helix</keyword>
<evidence type="ECO:0000256" key="9">
    <source>
        <dbReference type="SAM" id="MobiDB-lite"/>
    </source>
</evidence>
<feature type="region of interest" description="Disordered" evidence="9">
    <location>
        <begin position="313"/>
        <end position="348"/>
    </location>
</feature>
<proteinExistence type="inferred from homology"/>
<dbReference type="SUPFAM" id="SSF81321">
    <property type="entry name" value="Family A G protein-coupled receptor-like"/>
    <property type="match status" value="2"/>
</dbReference>
<evidence type="ECO:0000256" key="4">
    <source>
        <dbReference type="ARBA" id="ARBA00022692"/>
    </source>
</evidence>
<dbReference type="PANTHER" id="PTHR24241">
    <property type="entry name" value="NEUROPEPTIDE RECEPTOR-RELATED G-PROTEIN COUPLED RECEPTOR"/>
    <property type="match status" value="1"/>
</dbReference>
<dbReference type="Gene3D" id="1.20.1070.10">
    <property type="entry name" value="Rhodopsin 7-helix transmembrane proteins"/>
    <property type="match status" value="2"/>
</dbReference>
<evidence type="ECO:0000256" key="2">
    <source>
        <dbReference type="ARBA" id="ARBA00010663"/>
    </source>
</evidence>
<feature type="compositionally biased region" description="Low complexity" evidence="9">
    <location>
        <begin position="313"/>
        <end position="335"/>
    </location>
</feature>
<accession>A0A9Q0RK85</accession>
<evidence type="ECO:0000313" key="13">
    <source>
        <dbReference type="Proteomes" id="UP001142055"/>
    </source>
</evidence>
<keyword evidence="3" id="KW-1003">Cell membrane</keyword>
<comment type="subcellular location">
    <subcellularLocation>
        <location evidence="1">Cell membrane</location>
        <topology evidence="1">Multi-pass membrane protein</topology>
    </subcellularLocation>
</comment>
<dbReference type="GO" id="GO:0005000">
    <property type="term" value="F:vasopressin receptor activity"/>
    <property type="evidence" value="ECO:0007669"/>
    <property type="project" value="TreeGrafter"/>
</dbReference>
<keyword evidence="8" id="KW-0807">Transducer</keyword>
<dbReference type="Pfam" id="PF00001">
    <property type="entry name" value="7tm_1"/>
    <property type="match status" value="2"/>
</dbReference>
<evidence type="ECO:0000256" key="8">
    <source>
        <dbReference type="RuleBase" id="RU000688"/>
    </source>
</evidence>
<evidence type="ECO:0000256" key="1">
    <source>
        <dbReference type="ARBA" id="ARBA00004651"/>
    </source>
</evidence>
<keyword evidence="7 8" id="KW-0675">Receptor</keyword>
<evidence type="ECO:0000256" key="10">
    <source>
        <dbReference type="SAM" id="Phobius"/>
    </source>
</evidence>
<feature type="compositionally biased region" description="Polar residues" evidence="9">
    <location>
        <begin position="336"/>
        <end position="346"/>
    </location>
</feature>
<dbReference type="PROSITE" id="PS00237">
    <property type="entry name" value="G_PROTEIN_RECEP_F1_1"/>
    <property type="match status" value="1"/>
</dbReference>
<evidence type="ECO:0000259" key="11">
    <source>
        <dbReference type="PROSITE" id="PS50262"/>
    </source>
</evidence>
<dbReference type="GO" id="GO:0032870">
    <property type="term" value="P:cellular response to hormone stimulus"/>
    <property type="evidence" value="ECO:0007669"/>
    <property type="project" value="TreeGrafter"/>
</dbReference>
<keyword evidence="4 8" id="KW-0812">Transmembrane</keyword>
<dbReference type="Proteomes" id="UP001142055">
    <property type="component" value="Chromosome 2"/>
</dbReference>
<feature type="region of interest" description="Disordered" evidence="9">
    <location>
        <begin position="43"/>
        <end position="65"/>
    </location>
</feature>
<sequence length="819" mass="91791">MFDSKNGTIVNQTISDWTAMSTTTTISSIIDGTSLATQSNELIDDVDPNGSTTTSTSSSSSSSSNTMTTAEKIRIAKISLLAVLFVFILCGNVFVMLALKSRKLKMNRMYFFLVHLSIADLITGFFNVLPQLAWIVAGRFYGGDALCKSVKFLQMLGPYLSSYVLVMTSIDRFQAICNPLANNSVTKTHHRSRWLIGLAWLISMICCSPQVFIFSYVQINDNVYECWAQFPRSVLPIRTTSRSTQKHRKQRSKNFLNLMSMSIWLNFFAQQQQPQSYLITDSTSGLRVVNRPINVHSSSPLLATLSRQSLTISSSHQSLTPSQQHLQTQQQQHQTNNPKKSSQQNVPKKCTRTFNRLLWMCQKTSSFDSSLSSSSSIRSSIASKSPHHNLVRADDIIPSTSQRHSSPNLDQSNMIHPIPQQQQQQQFHCNELQNQMDQQMNEKLNNNHLLTIENKTTRAIDLRHPTTTTAAITNNNNNLDPIYSPTYETPMGNVSNQPKSDYPTNRLTHSTSTETGANVLIPRTYQINRNKQTRLSNPRIHSMQGLTRAKIKTVKITLVVITCYVLCSSPFLCVQLWAQFWPGAQETALWKGPLIAILMLLPNLNSCVNPWIYIYFNPNLITSFCSLFTRKSSSNSNLNSICGGGGGGGNGGKPNGLPNHHQPGTINPNKRNLIYGHKVLKKMSTNESVEISNSLDSRSTIVRDHCSRLDLLQSTTINVNKEGTRSVSTQRINHHSITIPEISVGTSIDDSGTMVTTLTSTTNQSVKQHPKLSDQLIIVIVRDDKLQIIMEPNRQDDEYRFNSIVCGIRFPYPIGNHRR</sequence>
<organism evidence="12 13">
    <name type="scientific">Blomia tropicalis</name>
    <name type="common">Mite</name>
    <dbReference type="NCBI Taxonomy" id="40697"/>
    <lineage>
        <taxon>Eukaryota</taxon>
        <taxon>Metazoa</taxon>
        <taxon>Ecdysozoa</taxon>
        <taxon>Arthropoda</taxon>
        <taxon>Chelicerata</taxon>
        <taxon>Arachnida</taxon>
        <taxon>Acari</taxon>
        <taxon>Acariformes</taxon>
        <taxon>Sarcoptiformes</taxon>
        <taxon>Astigmata</taxon>
        <taxon>Glycyphagoidea</taxon>
        <taxon>Echimyopodidae</taxon>
        <taxon>Blomia</taxon>
    </lineage>
</organism>
<keyword evidence="6 10" id="KW-0472">Membrane</keyword>
<evidence type="ECO:0000256" key="6">
    <source>
        <dbReference type="ARBA" id="ARBA00023136"/>
    </source>
</evidence>
<dbReference type="PROSITE" id="PS50262">
    <property type="entry name" value="G_PROTEIN_RECEP_F1_2"/>
    <property type="match status" value="1"/>
</dbReference>
<dbReference type="PRINTS" id="PR00237">
    <property type="entry name" value="GPCRRHODOPSN"/>
</dbReference>
<dbReference type="InterPro" id="IPR017452">
    <property type="entry name" value="GPCR_Rhodpsn_7TM"/>
</dbReference>
<keyword evidence="13" id="KW-1185">Reference proteome</keyword>
<name>A0A9Q0RK85_BLOTA</name>
<feature type="region of interest" description="Disordered" evidence="9">
    <location>
        <begin position="649"/>
        <end position="669"/>
    </location>
</feature>
<evidence type="ECO:0000313" key="12">
    <source>
        <dbReference type="EMBL" id="KAJ6218888.1"/>
    </source>
</evidence>